<reference evidence="3" key="1">
    <citation type="journal article" date="2019" name="Int. J. Syst. Evol. Microbiol.">
        <title>The Global Catalogue of Microorganisms (GCM) 10K type strain sequencing project: providing services to taxonomists for standard genome sequencing and annotation.</title>
        <authorList>
            <consortium name="The Broad Institute Genomics Platform"/>
            <consortium name="The Broad Institute Genome Sequencing Center for Infectious Disease"/>
            <person name="Wu L."/>
            <person name="Ma J."/>
        </authorList>
    </citation>
    <scope>NUCLEOTIDE SEQUENCE [LARGE SCALE GENOMIC DNA]</scope>
    <source>
        <strain evidence="3">JCM 17130</strain>
    </source>
</reference>
<dbReference type="Proteomes" id="UP001597277">
    <property type="component" value="Unassembled WGS sequence"/>
</dbReference>
<organism evidence="2 3">
    <name type="scientific">Georgenia deserti</name>
    <dbReference type="NCBI Taxonomy" id="2093781"/>
    <lineage>
        <taxon>Bacteria</taxon>
        <taxon>Bacillati</taxon>
        <taxon>Actinomycetota</taxon>
        <taxon>Actinomycetes</taxon>
        <taxon>Micrococcales</taxon>
        <taxon>Bogoriellaceae</taxon>
        <taxon>Georgenia</taxon>
    </lineage>
</organism>
<evidence type="ECO:0000313" key="2">
    <source>
        <dbReference type="EMBL" id="MFD1716989.1"/>
    </source>
</evidence>
<proteinExistence type="predicted"/>
<accession>A0ABW4L1H7</accession>
<dbReference type="Pfam" id="PF18986">
    <property type="entry name" value="DUF5719"/>
    <property type="match status" value="1"/>
</dbReference>
<evidence type="ECO:0000256" key="1">
    <source>
        <dbReference type="SAM" id="MobiDB-lite"/>
    </source>
</evidence>
<feature type="compositionally biased region" description="Acidic residues" evidence="1">
    <location>
        <begin position="45"/>
        <end position="71"/>
    </location>
</feature>
<keyword evidence="3" id="KW-1185">Reference proteome</keyword>
<dbReference type="InterPro" id="IPR043777">
    <property type="entry name" value="DUF5719"/>
</dbReference>
<dbReference type="RefSeq" id="WP_388002432.1">
    <property type="nucleotide sequence ID" value="NZ_JBHUEE010000002.1"/>
</dbReference>
<feature type="compositionally biased region" description="Basic and acidic residues" evidence="1">
    <location>
        <begin position="1"/>
        <end position="30"/>
    </location>
</feature>
<protein>
    <submittedName>
        <fullName evidence="2">DUF5719 family protein</fullName>
    </submittedName>
</protein>
<feature type="region of interest" description="Disordered" evidence="1">
    <location>
        <begin position="1"/>
        <end position="100"/>
    </location>
</feature>
<comment type="caution">
    <text evidence="2">The sequence shown here is derived from an EMBL/GenBank/DDBJ whole genome shotgun (WGS) entry which is preliminary data.</text>
</comment>
<evidence type="ECO:0000313" key="3">
    <source>
        <dbReference type="Proteomes" id="UP001597277"/>
    </source>
</evidence>
<sequence>MSDERTPHEPGPDEAPEDQHQASEDHDQAPEHQSQGPEDQHEVSEDQQEATADETPEGQGSDQDDAAEDADRDGTAATANATATDDAGQPAPAPGRRIGPRRILRGVGLGLSAAALLAATGAVVVAADAEPPSAPAAVSPPAVDVPAGTVDHVCAGPAELTTGEGMSVDPEVDPSDVEPSALTRTITVPRGDADAPEAEYTPTGSTGEDLTVTGDVRTLAVTDPEAPGVLTAAPVDDLAALAAGATLTRTNAGDLRGLSAAACQQPASTSWLVGGGTDLGQSSRLVLTNSGDTPATVSARMLTSIGAVDAARLSEIVVAPHSSEEVLLEGVSEGNPEIALRVDADGGEVTATVQDLQLDGLVSAGIDQVTGSAPPALHLTIPGVALTESDIDDEVASELRLVNPGEEEATASVRLLGPDGPVEVPGAQDVVLDPGAVLDLTLAGIEPGTYAVDVTSDQPITGGVALARIGEAGPLDPDVPPVDRAWSPAARPSGGGLVQTPSLGDLVDGARVVLSNPGEQDVEVELTPVADGGEVEDPVTVTVPARSTIDRDVTELVGTGPAMRIAAADGEILASTVLTARADDGQLISVLPMSPDPHEQRSVRVDVG</sequence>
<name>A0ABW4L1H7_9MICO</name>
<gene>
    <name evidence="2" type="ORF">ACFSE6_04035</name>
</gene>
<feature type="compositionally biased region" description="Low complexity" evidence="1">
    <location>
        <begin position="75"/>
        <end position="87"/>
    </location>
</feature>
<dbReference type="EMBL" id="JBHUEE010000002">
    <property type="protein sequence ID" value="MFD1716989.1"/>
    <property type="molecule type" value="Genomic_DNA"/>
</dbReference>